<dbReference type="GO" id="GO:0042884">
    <property type="term" value="P:microcin transport"/>
    <property type="evidence" value="ECO:0007669"/>
    <property type="project" value="TreeGrafter"/>
</dbReference>
<dbReference type="Proteomes" id="UP000501168">
    <property type="component" value="Chromosome"/>
</dbReference>
<dbReference type="InterPro" id="IPR035906">
    <property type="entry name" value="MetI-like_sf"/>
</dbReference>
<evidence type="ECO:0000256" key="5">
    <source>
        <dbReference type="ARBA" id="ARBA00022692"/>
    </source>
</evidence>
<dbReference type="AlphaFoldDB" id="A0A6G9IB34"/>
<keyword evidence="5 10" id="KW-0812">Transmembrane</keyword>
<feature type="transmembrane region" description="Helical" evidence="10">
    <location>
        <begin position="325"/>
        <end position="351"/>
    </location>
</feature>
<reference evidence="12 13" key="1">
    <citation type="submission" date="2020-03" db="EMBL/GenBank/DDBJ databases">
        <title>Complete genome sequence of Orbus sp. IPMB12 (BCRC 80908).</title>
        <authorList>
            <person name="Lo W.-S."/>
            <person name="Chang T.-H."/>
            <person name="Kuo C.-H."/>
        </authorList>
    </citation>
    <scope>NUCLEOTIDE SEQUENCE [LARGE SCALE GENOMIC DNA]</scope>
    <source>
        <strain evidence="12 13">IPMB12</strain>
    </source>
</reference>
<keyword evidence="6 10" id="KW-1133">Transmembrane helix</keyword>
<evidence type="ECO:0000256" key="10">
    <source>
        <dbReference type="RuleBase" id="RU363032"/>
    </source>
</evidence>
<feature type="transmembrane region" description="Helical" evidence="10">
    <location>
        <begin position="133"/>
        <end position="152"/>
    </location>
</feature>
<dbReference type="Pfam" id="PF00528">
    <property type="entry name" value="BPD_transp_1"/>
    <property type="match status" value="1"/>
</dbReference>
<dbReference type="PANTHER" id="PTHR30465:SF66">
    <property type="entry name" value="INNER MEMBRANE ABC TRANSPORTER PERMEASE PROTEIN YEJB"/>
    <property type="match status" value="1"/>
</dbReference>
<keyword evidence="4" id="KW-0997">Cell inner membrane</keyword>
<evidence type="ECO:0000256" key="4">
    <source>
        <dbReference type="ARBA" id="ARBA00022519"/>
    </source>
</evidence>
<keyword evidence="7 10" id="KW-0472">Membrane</keyword>
<feature type="domain" description="ABC transmembrane type-1" evidence="11">
    <location>
        <begin position="129"/>
        <end position="344"/>
    </location>
</feature>
<keyword evidence="13" id="KW-1185">Reference proteome</keyword>
<dbReference type="InterPro" id="IPR000515">
    <property type="entry name" value="MetI-like"/>
</dbReference>
<sequence>MLNYFIRRLLLIIPTLFAILTINFFVVQVAPGGPVDQAIAMIEMGPQAGMTTLPGSEAIQPNSLSDNESQYRGSRGLDPQVIEQIKQQYGFDKPIWERYLETVKNFLMFDFGNSFFKNNSVIGLLWQSLPVSLSLGLWSTLIIYMISIPLGIRKAVRDGSKFDLWSSVLIIIGYAIPSFLLAILLIILFAGGSYWDIFPLKGLISANFDQLDTLGKIKDYFWHICLPTVAMVIGGFASLTMLTKNSFLDEIRKQYVVTARAKGLSERQVLYKHVFRNATLIIVSNFPVVFIGMFFTGSLLVEIIFSLNGLGLLGYEAVIQRDYPVMFGTLYIFTLIGLITSILSDLAYMFIDPRINFEAR</sequence>
<dbReference type="RefSeq" id="WP_166915213.1">
    <property type="nucleotide sequence ID" value="NZ_CP050253.1"/>
</dbReference>
<feature type="transmembrane region" description="Helical" evidence="10">
    <location>
        <begin position="220"/>
        <end position="243"/>
    </location>
</feature>
<comment type="function">
    <text evidence="8">Probably part of a binding-protein-dependent transport system. Probably responsible for the translocation of the substrate across the membrane.</text>
</comment>
<accession>A0A6G9IB34</accession>
<dbReference type="SUPFAM" id="SSF161098">
    <property type="entry name" value="MetI-like"/>
    <property type="match status" value="1"/>
</dbReference>
<evidence type="ECO:0000313" key="13">
    <source>
        <dbReference type="Proteomes" id="UP000501168"/>
    </source>
</evidence>
<proteinExistence type="inferred from homology"/>
<organism evidence="12 13">
    <name type="scientific">Zophobihabitans entericus</name>
    <dbReference type="NCBI Taxonomy" id="1635327"/>
    <lineage>
        <taxon>Bacteria</taxon>
        <taxon>Pseudomonadati</taxon>
        <taxon>Pseudomonadota</taxon>
        <taxon>Gammaproteobacteria</taxon>
        <taxon>Orbales</taxon>
        <taxon>Orbaceae</taxon>
        <taxon>Zophobihabitans</taxon>
    </lineage>
</organism>
<evidence type="ECO:0000256" key="7">
    <source>
        <dbReference type="ARBA" id="ARBA00023136"/>
    </source>
</evidence>
<evidence type="ECO:0000313" key="12">
    <source>
        <dbReference type="EMBL" id="QIQ20934.1"/>
    </source>
</evidence>
<dbReference type="FunCoup" id="A0A6G9IB34">
    <property type="interactions" value="80"/>
</dbReference>
<gene>
    <name evidence="12" type="primary">yejB</name>
    <name evidence="12" type="ORF">IPMB12_04085</name>
</gene>
<dbReference type="GO" id="GO:0055085">
    <property type="term" value="P:transmembrane transport"/>
    <property type="evidence" value="ECO:0007669"/>
    <property type="project" value="InterPro"/>
</dbReference>
<dbReference type="GO" id="GO:0005886">
    <property type="term" value="C:plasma membrane"/>
    <property type="evidence" value="ECO:0007669"/>
    <property type="project" value="UniProtKB-SubCell"/>
</dbReference>
<evidence type="ECO:0000259" key="11">
    <source>
        <dbReference type="PROSITE" id="PS50928"/>
    </source>
</evidence>
<comment type="similarity">
    <text evidence="10">Belongs to the binding-protein-dependent transport system permease family.</text>
</comment>
<dbReference type="InParanoid" id="A0A6G9IB34"/>
<evidence type="ECO:0000256" key="6">
    <source>
        <dbReference type="ARBA" id="ARBA00022989"/>
    </source>
</evidence>
<dbReference type="PROSITE" id="PS50928">
    <property type="entry name" value="ABC_TM1"/>
    <property type="match status" value="1"/>
</dbReference>
<feature type="transmembrane region" description="Helical" evidence="10">
    <location>
        <begin position="280"/>
        <end position="305"/>
    </location>
</feature>
<evidence type="ECO:0000256" key="1">
    <source>
        <dbReference type="ARBA" id="ARBA00004429"/>
    </source>
</evidence>
<dbReference type="NCBIfam" id="NF011712">
    <property type="entry name" value="PRK15133.1"/>
    <property type="match status" value="1"/>
</dbReference>
<feature type="transmembrane region" description="Helical" evidence="10">
    <location>
        <begin position="9"/>
        <end position="27"/>
    </location>
</feature>
<evidence type="ECO:0000256" key="3">
    <source>
        <dbReference type="ARBA" id="ARBA00022475"/>
    </source>
</evidence>
<keyword evidence="2 10" id="KW-0813">Transport</keyword>
<dbReference type="KEGG" id="orb:IPMB12_04085"/>
<dbReference type="EMBL" id="CP050253">
    <property type="protein sequence ID" value="QIQ20934.1"/>
    <property type="molecule type" value="Genomic_DNA"/>
</dbReference>
<feature type="transmembrane region" description="Helical" evidence="10">
    <location>
        <begin position="164"/>
        <end position="190"/>
    </location>
</feature>
<evidence type="ECO:0000256" key="2">
    <source>
        <dbReference type="ARBA" id="ARBA00022448"/>
    </source>
</evidence>
<dbReference type="Gene3D" id="1.10.3720.10">
    <property type="entry name" value="MetI-like"/>
    <property type="match status" value="1"/>
</dbReference>
<dbReference type="FunFam" id="1.10.3720.10:FF:000014">
    <property type="entry name" value="Microcin C ABC transporter permease YejB"/>
    <property type="match status" value="1"/>
</dbReference>
<dbReference type="PANTHER" id="PTHR30465">
    <property type="entry name" value="INNER MEMBRANE ABC TRANSPORTER"/>
    <property type="match status" value="1"/>
</dbReference>
<dbReference type="CDD" id="cd06261">
    <property type="entry name" value="TM_PBP2"/>
    <property type="match status" value="1"/>
</dbReference>
<comment type="subcellular location">
    <subcellularLocation>
        <location evidence="1">Cell inner membrane</location>
        <topology evidence="1">Multi-pass membrane protein</topology>
    </subcellularLocation>
    <subcellularLocation>
        <location evidence="10">Cell membrane</location>
        <topology evidence="10">Multi-pass membrane protein</topology>
    </subcellularLocation>
</comment>
<keyword evidence="3" id="KW-1003">Cell membrane</keyword>
<name>A0A6G9IB34_9GAMM</name>
<protein>
    <recommendedName>
        <fullName evidence="9">Inner membrane ABC transporter permease protein YejB</fullName>
    </recommendedName>
</protein>
<evidence type="ECO:0000256" key="9">
    <source>
        <dbReference type="ARBA" id="ARBA00070482"/>
    </source>
</evidence>
<evidence type="ECO:0000256" key="8">
    <source>
        <dbReference type="ARBA" id="ARBA00053210"/>
    </source>
</evidence>